<dbReference type="InterPro" id="IPR029058">
    <property type="entry name" value="AB_hydrolase_fold"/>
</dbReference>
<dbReference type="SUPFAM" id="SSF53474">
    <property type="entry name" value="alpha/beta-Hydrolases"/>
    <property type="match status" value="1"/>
</dbReference>
<accession>A0ABS8H9H7</accession>
<keyword evidence="3" id="KW-0378">Hydrolase</keyword>
<feature type="domain" description="AB hydrolase-1" evidence="2">
    <location>
        <begin position="30"/>
        <end position="266"/>
    </location>
</feature>
<comment type="caution">
    <text evidence="3">The sequence shown here is derived from an EMBL/GenBank/DDBJ whole genome shotgun (WGS) entry which is preliminary data.</text>
</comment>
<dbReference type="InterPro" id="IPR050471">
    <property type="entry name" value="AB_hydrolase"/>
</dbReference>
<name>A0ABS8H9H7_9SPHN</name>
<dbReference type="EMBL" id="JAJGNP010000012">
    <property type="protein sequence ID" value="MCC4233748.1"/>
    <property type="molecule type" value="Genomic_DNA"/>
</dbReference>
<comment type="similarity">
    <text evidence="1">Belongs to the AB hydrolase superfamily. Bacterial non-heme haloperoxidase / perhydrolase family.</text>
</comment>
<proteinExistence type="inferred from homology"/>
<dbReference type="PANTHER" id="PTHR43433">
    <property type="entry name" value="HYDROLASE, ALPHA/BETA FOLD FAMILY PROTEIN"/>
    <property type="match status" value="1"/>
</dbReference>
<dbReference type="Proteomes" id="UP001198830">
    <property type="component" value="Unassembled WGS sequence"/>
</dbReference>
<evidence type="ECO:0000313" key="3">
    <source>
        <dbReference type="EMBL" id="MCC4233748.1"/>
    </source>
</evidence>
<dbReference type="InterPro" id="IPR000073">
    <property type="entry name" value="AB_hydrolase_1"/>
</dbReference>
<organism evidence="3 4">
    <name type="scientific">Sphingobium soli</name>
    <dbReference type="NCBI Taxonomy" id="1591116"/>
    <lineage>
        <taxon>Bacteria</taxon>
        <taxon>Pseudomonadati</taxon>
        <taxon>Pseudomonadota</taxon>
        <taxon>Alphaproteobacteria</taxon>
        <taxon>Sphingomonadales</taxon>
        <taxon>Sphingomonadaceae</taxon>
        <taxon>Sphingobium</taxon>
    </lineage>
</organism>
<dbReference type="Gene3D" id="3.40.50.1820">
    <property type="entry name" value="alpha/beta hydrolase"/>
    <property type="match status" value="1"/>
</dbReference>
<dbReference type="Pfam" id="PF00561">
    <property type="entry name" value="Abhydrolase_1"/>
    <property type="match status" value="1"/>
</dbReference>
<dbReference type="PANTHER" id="PTHR43433:SF3">
    <property type="entry name" value="NON-HEME CHLOROPEROXIDASE"/>
    <property type="match status" value="1"/>
</dbReference>
<dbReference type="RefSeq" id="WP_228227539.1">
    <property type="nucleotide sequence ID" value="NZ_JAJGNP010000012.1"/>
</dbReference>
<dbReference type="InterPro" id="IPR000639">
    <property type="entry name" value="Epox_hydrolase-like"/>
</dbReference>
<evidence type="ECO:0000259" key="2">
    <source>
        <dbReference type="Pfam" id="PF00561"/>
    </source>
</evidence>
<sequence>MPSPAPSSFVTTTDGVDIFYKDWGSKDAQPIMFHHGWPLSSDDWDAQMLFFLDKGYRVVAHDRRGHGRSQQVDFGHDMDHYAADAAAVAEHLDLRNAVHIGHSTGGGEVAAYVARFGIAQGRVDRAVLVSAVPPIMVKTDRYPGGLPIDVFDGFRESLAKNRAQFFRDVASGPFYGYNREDADVKQGVVDNWWRQGMMGSALAHYHGIKAFSETDQTDDLKAISVPTLVLHGDDDQVVPYKNAGVLQAELLPNATLKIYEDFPHGMLTTNAEELNADILAFLQS</sequence>
<evidence type="ECO:0000313" key="4">
    <source>
        <dbReference type="Proteomes" id="UP001198830"/>
    </source>
</evidence>
<protein>
    <submittedName>
        <fullName evidence="3">Alpha/beta hydrolase</fullName>
    </submittedName>
</protein>
<dbReference type="PRINTS" id="PR00111">
    <property type="entry name" value="ABHYDROLASE"/>
</dbReference>
<evidence type="ECO:0000256" key="1">
    <source>
        <dbReference type="ARBA" id="ARBA00038128"/>
    </source>
</evidence>
<dbReference type="GO" id="GO:0016787">
    <property type="term" value="F:hydrolase activity"/>
    <property type="evidence" value="ECO:0007669"/>
    <property type="project" value="UniProtKB-KW"/>
</dbReference>
<dbReference type="PRINTS" id="PR00412">
    <property type="entry name" value="EPOXHYDRLASE"/>
</dbReference>
<reference evidence="3 4" key="1">
    <citation type="submission" date="2021-10" db="EMBL/GenBank/DDBJ databases">
        <title>The diversity and Nitrogen Metabolism of Culturable Nitrate-Utilizing Bacteria Within the Oxygen Minimum Zone of the Changjiang (Yangtze River)Estuary.</title>
        <authorList>
            <person name="Zhang D."/>
            <person name="Zheng J."/>
            <person name="Liu S."/>
            <person name="He W."/>
        </authorList>
    </citation>
    <scope>NUCLEOTIDE SEQUENCE [LARGE SCALE GENOMIC DNA]</scope>
    <source>
        <strain evidence="3 4">FXH275-2</strain>
    </source>
</reference>
<keyword evidence="4" id="KW-1185">Reference proteome</keyword>
<gene>
    <name evidence="3" type="ORF">LL253_13755</name>
</gene>